<sequence>MYKIEISERTLHFKVPAGTSRGVYTTRHSFFLTLSSDEVLGVKGVGECATLPDLSCDAKPEYEATLRQVCQLVEQMGRIPYDMIRAYPSITFGLESAFADFFHQVKVAATADPSSVALQTFAVPAWANGLGKLYDTPFARGEAGITINGLVWMGSYDEMLGRLEEKLKEGFHCVKLKIGAIDFLKELDLVKCIRERYSKEEVQLRVDANGGFSPEDAMSRLETLARYDIHSIEQPIKQHQWPKMAELCRETPLPIALDEELIGVNVRSMKQALLDTIRPQYIVLKPSLHGGMYGCEEWISLARERGIGSWITSALESNVGLNAIAHFCAKVYGEEAYGAEAPMAQGLGTGKLFEDNLPSQLEIRGEKLFFLP</sequence>
<dbReference type="SFLD" id="SFLDG00180">
    <property type="entry name" value="muconate_cycloisomerase"/>
    <property type="match status" value="1"/>
</dbReference>
<dbReference type="GO" id="GO:0009063">
    <property type="term" value="P:amino acid catabolic process"/>
    <property type="evidence" value="ECO:0007669"/>
    <property type="project" value="InterPro"/>
</dbReference>
<reference evidence="3 4" key="1">
    <citation type="submission" date="2019-02" db="EMBL/GenBank/DDBJ databases">
        <title>Draft Genome Sequence of the Prevotella sp. BCRC 81118, Isolated from Human Feces.</title>
        <authorList>
            <person name="Huang C.-H."/>
        </authorList>
    </citation>
    <scope>NUCLEOTIDE SEQUENCE [LARGE SCALE GENOMIC DNA]</scope>
    <source>
        <strain evidence="3 4">BCRC 81118</strain>
    </source>
</reference>
<dbReference type="SFLD" id="SFLDF00009">
    <property type="entry name" value="o-succinylbenzoate_synthase"/>
    <property type="match status" value="1"/>
</dbReference>
<dbReference type="PANTHER" id="PTHR48073">
    <property type="entry name" value="O-SUCCINYLBENZOATE SYNTHASE-RELATED"/>
    <property type="match status" value="1"/>
</dbReference>
<evidence type="ECO:0000313" key="3">
    <source>
        <dbReference type="EMBL" id="TFH77253.1"/>
    </source>
</evidence>
<dbReference type="InterPro" id="IPR029065">
    <property type="entry name" value="Enolase_C-like"/>
</dbReference>
<dbReference type="GeneID" id="302996180"/>
<proteinExistence type="predicted"/>
<protein>
    <submittedName>
        <fullName evidence="3">O-succinylbenzoate synthase</fullName>
    </submittedName>
</protein>
<dbReference type="InterPro" id="IPR036849">
    <property type="entry name" value="Enolase-like_C_sf"/>
</dbReference>
<name>A0A4Y8VD51_9BACT</name>
<dbReference type="InterPro" id="IPR013342">
    <property type="entry name" value="Mandelate_racemase_C"/>
</dbReference>
<gene>
    <name evidence="3" type="ORF">EXN75_12955</name>
</gene>
<dbReference type="SMART" id="SM00922">
    <property type="entry name" value="MR_MLE"/>
    <property type="match status" value="1"/>
</dbReference>
<dbReference type="InterPro" id="IPR018110">
    <property type="entry name" value="Mandel_Rmase/mucon_lact_enz_CS"/>
</dbReference>
<keyword evidence="4" id="KW-1185">Reference proteome</keyword>
<dbReference type="PROSITE" id="PS00909">
    <property type="entry name" value="MR_MLE_2"/>
    <property type="match status" value="1"/>
</dbReference>
<dbReference type="SUPFAM" id="SSF54826">
    <property type="entry name" value="Enolase N-terminal domain-like"/>
    <property type="match status" value="1"/>
</dbReference>
<dbReference type="Proteomes" id="UP000297872">
    <property type="component" value="Unassembled WGS sequence"/>
</dbReference>
<dbReference type="Gene3D" id="3.30.390.10">
    <property type="entry name" value="Enolase-like, N-terminal domain"/>
    <property type="match status" value="1"/>
</dbReference>
<dbReference type="InterPro" id="IPR029017">
    <property type="entry name" value="Enolase-like_N"/>
</dbReference>
<dbReference type="SFLD" id="SFLDS00001">
    <property type="entry name" value="Enolase"/>
    <property type="match status" value="1"/>
</dbReference>
<dbReference type="Pfam" id="PF13378">
    <property type="entry name" value="MR_MLE_C"/>
    <property type="match status" value="1"/>
</dbReference>
<comment type="caution">
    <text evidence="3">The sequence shown here is derived from an EMBL/GenBank/DDBJ whole genome shotgun (WGS) entry which is preliminary data.</text>
</comment>
<feature type="domain" description="Mandelate racemase/muconate lactonizing enzyme C-terminal" evidence="2">
    <location>
        <begin position="157"/>
        <end position="254"/>
    </location>
</feature>
<evidence type="ECO:0000256" key="1">
    <source>
        <dbReference type="ARBA" id="ARBA00022723"/>
    </source>
</evidence>
<dbReference type="OrthoDB" id="9766759at2"/>
<evidence type="ECO:0000313" key="4">
    <source>
        <dbReference type="Proteomes" id="UP000297872"/>
    </source>
</evidence>
<dbReference type="EMBL" id="SGVY01000041">
    <property type="protein sequence ID" value="TFH77253.1"/>
    <property type="molecule type" value="Genomic_DNA"/>
</dbReference>
<dbReference type="AlphaFoldDB" id="A0A4Y8VD51"/>
<dbReference type="PANTHER" id="PTHR48073:SF2">
    <property type="entry name" value="O-SUCCINYLBENZOATE SYNTHASE"/>
    <property type="match status" value="1"/>
</dbReference>
<dbReference type="RefSeq" id="WP_134844131.1">
    <property type="nucleotide sequence ID" value="NZ_SGVY01000041.1"/>
</dbReference>
<organism evidence="3 4">
    <name type="scientific">Segatella hominis</name>
    <dbReference type="NCBI Taxonomy" id="2518605"/>
    <lineage>
        <taxon>Bacteria</taxon>
        <taxon>Pseudomonadati</taxon>
        <taxon>Bacteroidota</taxon>
        <taxon>Bacteroidia</taxon>
        <taxon>Bacteroidales</taxon>
        <taxon>Prevotellaceae</taxon>
        <taxon>Segatella</taxon>
    </lineage>
</organism>
<dbReference type="SUPFAM" id="SSF51604">
    <property type="entry name" value="Enolase C-terminal domain-like"/>
    <property type="match status" value="1"/>
</dbReference>
<evidence type="ECO:0000259" key="2">
    <source>
        <dbReference type="SMART" id="SM00922"/>
    </source>
</evidence>
<dbReference type="GO" id="GO:0046872">
    <property type="term" value="F:metal ion binding"/>
    <property type="evidence" value="ECO:0007669"/>
    <property type="project" value="UniProtKB-KW"/>
</dbReference>
<dbReference type="Gene3D" id="3.20.20.120">
    <property type="entry name" value="Enolase-like C-terminal domain"/>
    <property type="match status" value="1"/>
</dbReference>
<dbReference type="CDD" id="cd03320">
    <property type="entry name" value="OSBS"/>
    <property type="match status" value="1"/>
</dbReference>
<accession>A0A4Y8VD51</accession>
<dbReference type="GO" id="GO:0016854">
    <property type="term" value="F:racemase and epimerase activity"/>
    <property type="evidence" value="ECO:0007669"/>
    <property type="project" value="UniProtKB-ARBA"/>
</dbReference>
<keyword evidence="1" id="KW-0479">Metal-binding</keyword>